<evidence type="ECO:0000256" key="1">
    <source>
        <dbReference type="ARBA" id="ARBA00004141"/>
    </source>
</evidence>
<accession>A0A834WCP8</accession>
<dbReference type="SUPFAM" id="SSF48452">
    <property type="entry name" value="TPR-like"/>
    <property type="match status" value="1"/>
</dbReference>
<dbReference type="Pfam" id="PF13181">
    <property type="entry name" value="TPR_8"/>
    <property type="match status" value="2"/>
</dbReference>
<evidence type="ECO:0000256" key="2">
    <source>
        <dbReference type="ARBA" id="ARBA00010583"/>
    </source>
</evidence>
<dbReference type="EMBL" id="JAAIUW010000008">
    <property type="protein sequence ID" value="KAF7817747.1"/>
    <property type="molecule type" value="Genomic_DNA"/>
</dbReference>
<dbReference type="PANTHER" id="PTHR12428">
    <property type="entry name" value="OXA1"/>
    <property type="match status" value="1"/>
</dbReference>
<dbReference type="GO" id="GO:0005743">
    <property type="term" value="C:mitochondrial inner membrane"/>
    <property type="evidence" value="ECO:0007669"/>
    <property type="project" value="TreeGrafter"/>
</dbReference>
<dbReference type="GO" id="GO:0032977">
    <property type="term" value="F:membrane insertase activity"/>
    <property type="evidence" value="ECO:0007669"/>
    <property type="project" value="InterPro"/>
</dbReference>
<protein>
    <submittedName>
        <fullName evidence="6">ALBINO3-like protein 2, chloroplastic</fullName>
    </submittedName>
</protein>
<evidence type="ECO:0000256" key="5">
    <source>
        <dbReference type="ARBA" id="ARBA00023136"/>
    </source>
</evidence>
<comment type="similarity">
    <text evidence="2">Belongs to the OXA1/ALB3/YidC (TC 2.A.9.2) family.</text>
</comment>
<gene>
    <name evidence="6" type="ORF">G2W53_023202</name>
</gene>
<dbReference type="OrthoDB" id="2148490at2759"/>
<reference evidence="6" key="1">
    <citation type="submission" date="2020-09" db="EMBL/GenBank/DDBJ databases">
        <title>Genome-Enabled Discovery of Anthraquinone Biosynthesis in Senna tora.</title>
        <authorList>
            <person name="Kang S.-H."/>
            <person name="Pandey R.P."/>
            <person name="Lee C.-M."/>
            <person name="Sim J.-S."/>
            <person name="Jeong J.-T."/>
            <person name="Choi B.-S."/>
            <person name="Jung M."/>
            <person name="Ginzburg D."/>
            <person name="Zhao K."/>
            <person name="Won S.Y."/>
            <person name="Oh T.-J."/>
            <person name="Yu Y."/>
            <person name="Kim N.-H."/>
            <person name="Lee O.R."/>
            <person name="Lee T.-H."/>
            <person name="Bashyal P."/>
            <person name="Kim T.-S."/>
            <person name="Lee W.-H."/>
            <person name="Kawkins C."/>
            <person name="Kim C.-K."/>
            <person name="Kim J.S."/>
            <person name="Ahn B.O."/>
            <person name="Rhee S.Y."/>
            <person name="Sohng J.K."/>
        </authorList>
    </citation>
    <scope>NUCLEOTIDE SEQUENCE</scope>
    <source>
        <tissue evidence="6">Leaf</tissue>
    </source>
</reference>
<proteinExistence type="inferred from homology"/>
<dbReference type="GO" id="GO:0032979">
    <property type="term" value="P:protein insertion into mitochondrial inner membrane from matrix"/>
    <property type="evidence" value="ECO:0007669"/>
    <property type="project" value="TreeGrafter"/>
</dbReference>
<organism evidence="6 7">
    <name type="scientific">Senna tora</name>
    <dbReference type="NCBI Taxonomy" id="362788"/>
    <lineage>
        <taxon>Eukaryota</taxon>
        <taxon>Viridiplantae</taxon>
        <taxon>Streptophyta</taxon>
        <taxon>Embryophyta</taxon>
        <taxon>Tracheophyta</taxon>
        <taxon>Spermatophyta</taxon>
        <taxon>Magnoliopsida</taxon>
        <taxon>eudicotyledons</taxon>
        <taxon>Gunneridae</taxon>
        <taxon>Pentapetalae</taxon>
        <taxon>rosids</taxon>
        <taxon>fabids</taxon>
        <taxon>Fabales</taxon>
        <taxon>Fabaceae</taxon>
        <taxon>Caesalpinioideae</taxon>
        <taxon>Cassia clade</taxon>
        <taxon>Senna</taxon>
    </lineage>
</organism>
<dbReference type="Proteomes" id="UP000634136">
    <property type="component" value="Unassembled WGS sequence"/>
</dbReference>
<sequence>MATSVLSSHFRRSRPSSLLPFLAQLINPSRLPLPPHATLPSPPFDTCTSHFRTRFNSQVLLGNFHLRAFSTFLPDDDSETGQLGDNLGSELQVESELLNGIDQLTAVGSSGDDSIFPVRAVISMLDGFHDLTGLPCVTMPSASLEIPATDYIYQSSIFLIQLLLDPLIDSQVDDHSFLYFRSQNRTTSAANFTTSQVTKDSRVSPYILLFLHFAQLGHGYVYDLVLDFLSLVPCFFLWMISIRRMSLDGHPGFNCGGALWFQDLTELPHGWSGFIFPLLIAGLHHANVKICLKKIVGQEGSFVAFLADLNKWSLEFQMLPIALIGFALPQQLTLRHPTVLAKLGLQHNNSKKEDSEKSGAPKMIPLDSTVLQDKSIPITASEETSASKTASSDSPEKWFKIPAENLSPRELTAISGQLQSNGDNESAILLLRLALDKDAEYVRALVLMGRFLLQKKLNAEAMEYFERAISKLCLAGQPTEVEDVDLLILASQWAGVACERQVKLKLLVYVKALGHFVFEQGKRVEGLVHFERVANLEEPEDAACKAHYFDGLLLLASTLYDAGQKDEAAKYLRLVVAYNPAYTKFLEVCERQG</sequence>
<dbReference type="InterPro" id="IPR019734">
    <property type="entry name" value="TPR_rpt"/>
</dbReference>
<dbReference type="InterPro" id="IPR011990">
    <property type="entry name" value="TPR-like_helical_dom_sf"/>
</dbReference>
<evidence type="ECO:0000313" key="6">
    <source>
        <dbReference type="EMBL" id="KAF7817747.1"/>
    </source>
</evidence>
<keyword evidence="3" id="KW-0812">Transmembrane</keyword>
<dbReference type="PANTHER" id="PTHR12428:SF65">
    <property type="entry name" value="CYTOCHROME C OXIDASE ASSEMBLY PROTEIN COX18, MITOCHONDRIAL"/>
    <property type="match status" value="1"/>
</dbReference>
<keyword evidence="5" id="KW-0472">Membrane</keyword>
<evidence type="ECO:0000256" key="4">
    <source>
        <dbReference type="ARBA" id="ARBA00022989"/>
    </source>
</evidence>
<comment type="subcellular location">
    <subcellularLocation>
        <location evidence="1">Membrane</location>
        <topology evidence="1">Multi-pass membrane protein</topology>
    </subcellularLocation>
</comment>
<keyword evidence="4" id="KW-1133">Transmembrane helix</keyword>
<keyword evidence="7" id="KW-1185">Reference proteome</keyword>
<comment type="caution">
    <text evidence="6">The sequence shown here is derived from an EMBL/GenBank/DDBJ whole genome shotgun (WGS) entry which is preliminary data.</text>
</comment>
<dbReference type="AlphaFoldDB" id="A0A834WCP8"/>
<evidence type="ECO:0000313" key="7">
    <source>
        <dbReference type="Proteomes" id="UP000634136"/>
    </source>
</evidence>
<evidence type="ECO:0000256" key="3">
    <source>
        <dbReference type="ARBA" id="ARBA00022692"/>
    </source>
</evidence>
<dbReference type="Gene3D" id="1.25.40.10">
    <property type="entry name" value="Tetratricopeptide repeat domain"/>
    <property type="match status" value="1"/>
</dbReference>
<name>A0A834WCP8_9FABA</name>
<dbReference type="InterPro" id="IPR001708">
    <property type="entry name" value="YidC/ALB3/OXA1/COX18"/>
</dbReference>